<accession>A0A811KB09</accession>
<dbReference type="Proteomes" id="UP000614601">
    <property type="component" value="Unassembled WGS sequence"/>
</dbReference>
<reference evidence="2" key="1">
    <citation type="submission" date="2020-09" db="EMBL/GenBank/DDBJ databases">
        <authorList>
            <person name="Kikuchi T."/>
        </authorList>
    </citation>
    <scope>NUCLEOTIDE SEQUENCE</scope>
    <source>
        <strain evidence="2">SH1</strain>
    </source>
</reference>
<evidence type="ECO:0000313" key="2">
    <source>
        <dbReference type="EMBL" id="CAD5212954.1"/>
    </source>
</evidence>
<gene>
    <name evidence="2" type="ORF">BOKJ2_LOCUS4755</name>
</gene>
<comment type="caution">
    <text evidence="2">The sequence shown here is derived from an EMBL/GenBank/DDBJ whole genome shotgun (WGS) entry which is preliminary data.</text>
</comment>
<evidence type="ECO:0000256" key="1">
    <source>
        <dbReference type="SAM" id="MobiDB-lite"/>
    </source>
</evidence>
<dbReference type="EMBL" id="CAJFDH010000002">
    <property type="protein sequence ID" value="CAD5212954.1"/>
    <property type="molecule type" value="Genomic_DNA"/>
</dbReference>
<protein>
    <submittedName>
        <fullName evidence="2">Uncharacterized protein</fullName>
    </submittedName>
</protein>
<organism evidence="2 3">
    <name type="scientific">Bursaphelenchus okinawaensis</name>
    <dbReference type="NCBI Taxonomy" id="465554"/>
    <lineage>
        <taxon>Eukaryota</taxon>
        <taxon>Metazoa</taxon>
        <taxon>Ecdysozoa</taxon>
        <taxon>Nematoda</taxon>
        <taxon>Chromadorea</taxon>
        <taxon>Rhabditida</taxon>
        <taxon>Tylenchina</taxon>
        <taxon>Tylenchomorpha</taxon>
        <taxon>Aphelenchoidea</taxon>
        <taxon>Aphelenchoididae</taxon>
        <taxon>Bursaphelenchus</taxon>
    </lineage>
</organism>
<evidence type="ECO:0000313" key="3">
    <source>
        <dbReference type="Proteomes" id="UP000614601"/>
    </source>
</evidence>
<dbReference type="AlphaFoldDB" id="A0A811KB09"/>
<proteinExistence type="predicted"/>
<keyword evidence="3" id="KW-1185">Reference proteome</keyword>
<dbReference type="Proteomes" id="UP000783686">
    <property type="component" value="Unassembled WGS sequence"/>
</dbReference>
<dbReference type="OrthoDB" id="5882831at2759"/>
<feature type="region of interest" description="Disordered" evidence="1">
    <location>
        <begin position="256"/>
        <end position="276"/>
    </location>
</feature>
<dbReference type="EMBL" id="CAJFCW020000002">
    <property type="protein sequence ID" value="CAG9098359.1"/>
    <property type="molecule type" value="Genomic_DNA"/>
</dbReference>
<name>A0A811KB09_9BILA</name>
<feature type="compositionally biased region" description="Polar residues" evidence="1">
    <location>
        <begin position="256"/>
        <end position="267"/>
    </location>
</feature>
<sequence length="308" mass="32572">MRRLASHLSAIRIFLNPPSPPSSDCDSPEIAISPNCNQLSFKPPPAIVNSTPTPEPTGLNPWMRTASPSHFLQVPRDDFAAEDVPRLLSPPPRRASNISAYSACSEASSSTITTNMLSPGLASATSRSYSFASYASDDNETPPNELQVPGLRPFSTQSTPAGNVSPTILLSPVLSRPVRSQSAHSPPFQRSSLMMLHGMGQSFSNASDSDTESIKFRSLSRQSSLLPQRAPSRSGSILGAQICTIGTPTGMNDSFNGMHSGAQTPSSGGVPRSAGSFSFHSPAAQKFCSSSYSLQRHGSSASGLQMPY</sequence>